<evidence type="ECO:0000313" key="2">
    <source>
        <dbReference type="Proteomes" id="UP000195897"/>
    </source>
</evidence>
<evidence type="ECO:0008006" key="3">
    <source>
        <dbReference type="Google" id="ProtNLM"/>
    </source>
</evidence>
<dbReference type="Proteomes" id="UP000195897">
    <property type="component" value="Unassembled WGS sequence"/>
</dbReference>
<name>A0A1Y4L8G6_9FIRM</name>
<dbReference type="InterPro" id="IPR010921">
    <property type="entry name" value="Trp_repressor/repl_initiator"/>
</dbReference>
<dbReference type="InterPro" id="IPR009057">
    <property type="entry name" value="Homeodomain-like_sf"/>
</dbReference>
<reference evidence="2" key="1">
    <citation type="submission" date="2017-04" db="EMBL/GenBank/DDBJ databases">
        <title>Function of individual gut microbiota members based on whole genome sequencing of pure cultures obtained from chicken caecum.</title>
        <authorList>
            <person name="Medvecky M."/>
            <person name="Cejkova D."/>
            <person name="Polansky O."/>
            <person name="Karasova D."/>
            <person name="Kubasova T."/>
            <person name="Cizek A."/>
            <person name="Rychlik I."/>
        </authorList>
    </citation>
    <scope>NUCLEOTIDE SEQUENCE [LARGE SCALE GENOMIC DNA]</scope>
    <source>
        <strain evidence="2">An180</strain>
    </source>
</reference>
<gene>
    <name evidence="1" type="ORF">B5F17_11600</name>
</gene>
<evidence type="ECO:0000313" key="1">
    <source>
        <dbReference type="EMBL" id="OUP51769.1"/>
    </source>
</evidence>
<dbReference type="AlphaFoldDB" id="A0A1Y4L8G6"/>
<dbReference type="GO" id="GO:0043565">
    <property type="term" value="F:sequence-specific DNA binding"/>
    <property type="evidence" value="ECO:0007669"/>
    <property type="project" value="InterPro"/>
</dbReference>
<organism evidence="1 2">
    <name type="scientific">Butyricicoccus pullicaecorum</name>
    <dbReference type="NCBI Taxonomy" id="501571"/>
    <lineage>
        <taxon>Bacteria</taxon>
        <taxon>Bacillati</taxon>
        <taxon>Bacillota</taxon>
        <taxon>Clostridia</taxon>
        <taxon>Eubacteriales</taxon>
        <taxon>Butyricicoccaceae</taxon>
        <taxon>Butyricicoccus</taxon>
    </lineage>
</organism>
<dbReference type="Gene3D" id="1.10.10.60">
    <property type="entry name" value="Homeodomain-like"/>
    <property type="match status" value="1"/>
</dbReference>
<dbReference type="SUPFAM" id="SSF48295">
    <property type="entry name" value="TrpR-like"/>
    <property type="match status" value="1"/>
</dbReference>
<accession>A0A1Y4L8G6</accession>
<comment type="caution">
    <text evidence="1">The sequence shown here is derived from an EMBL/GenBank/DDBJ whole genome shotgun (WGS) entry which is preliminary data.</text>
</comment>
<proteinExistence type="predicted"/>
<dbReference type="EMBL" id="NFKK01000017">
    <property type="protein sequence ID" value="OUP51769.1"/>
    <property type="molecule type" value="Genomic_DNA"/>
</dbReference>
<dbReference type="SUPFAM" id="SSF46689">
    <property type="entry name" value="Homeodomain-like"/>
    <property type="match status" value="1"/>
</dbReference>
<protein>
    <recommendedName>
        <fullName evidence="3">Transposase</fullName>
    </recommendedName>
</protein>
<sequence length="108" mass="12608">MFPQNHVYSLELKKQALEKYPSGKGSQVFICRKYGIRNCRQLITWIKLYNAHGDFNSVKRSGGESYMKQGWETTQEERIQIAKDCIASGKNYGEMTLKYQVSYQQVRT</sequence>